<name>A0ACC1M7K0_9FUNG</name>
<protein>
    <submittedName>
        <fullName evidence="1">Uncharacterized protein</fullName>
    </submittedName>
</protein>
<comment type="caution">
    <text evidence="1">The sequence shown here is derived from an EMBL/GenBank/DDBJ whole genome shotgun (WGS) entry which is preliminary data.</text>
</comment>
<dbReference type="EMBL" id="JANBVB010000108">
    <property type="protein sequence ID" value="KAJ2897594.1"/>
    <property type="molecule type" value="Genomic_DNA"/>
</dbReference>
<dbReference type="Proteomes" id="UP001139981">
    <property type="component" value="Unassembled WGS sequence"/>
</dbReference>
<proteinExistence type="predicted"/>
<organism evidence="1 2">
    <name type="scientific">Coemansia aciculifera</name>
    <dbReference type="NCBI Taxonomy" id="417176"/>
    <lineage>
        <taxon>Eukaryota</taxon>
        <taxon>Fungi</taxon>
        <taxon>Fungi incertae sedis</taxon>
        <taxon>Zoopagomycota</taxon>
        <taxon>Kickxellomycotina</taxon>
        <taxon>Kickxellomycetes</taxon>
        <taxon>Kickxellales</taxon>
        <taxon>Kickxellaceae</taxon>
        <taxon>Coemansia</taxon>
    </lineage>
</organism>
<evidence type="ECO:0000313" key="1">
    <source>
        <dbReference type="EMBL" id="KAJ2897594.1"/>
    </source>
</evidence>
<accession>A0ACC1M7K0</accession>
<gene>
    <name evidence="1" type="ORF">IWW38_001672</name>
</gene>
<sequence length="390" mass="43488">MKAKALEQYSVRDVLSHRGFPTLRHPISDTATIQDALLQMRKYNAVSLPVLSSSNPTTTKDAARRPLVDVVSVYDLRDYIIHSPGLDNEVHLQLLSGRASGGRTVLSDSIAQVVASRKHATQEISAQASLESLIRLFSTLGHHRVLVTDVQIDESKDSYGERHRQRRQRRRYREWSIDSGRSSLTLGYADDWQAGEDEDEEANYDGDNSDNDESDIDSTSQMWGLTQYDVLHFIQHHNHQLGHALLDMPATSIATTKPLAATAYKTSSHQLLPKLTVRDSALSAMKQLRDSHTSALPVVDVNGQLVAEIAGTGIRYLTGDKIGFLGKPVLAFIYGLQLPKANPYVVHEHFTMSQIMTGLLRMNSDRAWLLDQEERPVCAISTTDILCHLL</sequence>
<evidence type="ECO:0000313" key="2">
    <source>
        <dbReference type="Proteomes" id="UP001139981"/>
    </source>
</evidence>
<reference evidence="1" key="1">
    <citation type="submission" date="2022-07" db="EMBL/GenBank/DDBJ databases">
        <title>Phylogenomic reconstructions and comparative analyses of Kickxellomycotina fungi.</title>
        <authorList>
            <person name="Reynolds N.K."/>
            <person name="Stajich J.E."/>
            <person name="Barry K."/>
            <person name="Grigoriev I.V."/>
            <person name="Crous P."/>
            <person name="Smith M.E."/>
        </authorList>
    </citation>
    <scope>NUCLEOTIDE SEQUENCE</scope>
    <source>
        <strain evidence="1">CBS 190363</strain>
    </source>
</reference>
<keyword evidence="2" id="KW-1185">Reference proteome</keyword>